<feature type="region of interest" description="Disordered" evidence="1">
    <location>
        <begin position="25"/>
        <end position="61"/>
    </location>
</feature>
<evidence type="ECO:0000313" key="2">
    <source>
        <dbReference type="Ensembl" id="ENSCANP00000024983.1"/>
    </source>
</evidence>
<reference evidence="2" key="2">
    <citation type="submission" date="2025-09" db="UniProtKB">
        <authorList>
            <consortium name="Ensembl"/>
        </authorList>
    </citation>
    <scope>IDENTIFICATION</scope>
</reference>
<evidence type="ECO:0000313" key="3">
    <source>
        <dbReference type="Proteomes" id="UP000233080"/>
    </source>
</evidence>
<dbReference type="Proteomes" id="UP000233080">
    <property type="component" value="Unassembled WGS sequence"/>
</dbReference>
<dbReference type="AlphaFoldDB" id="A0A2K5J7U9"/>
<keyword evidence="3" id="KW-1185">Reference proteome</keyword>
<dbReference type="Ensembl" id="ENSCANT00000047982.1">
    <property type="protein sequence ID" value="ENSCANP00000024983.1"/>
    <property type="gene ID" value="ENSCANG00000035910.1"/>
</dbReference>
<organism evidence="2 3">
    <name type="scientific">Colobus angolensis palliatus</name>
    <name type="common">Peters' Angolan colobus</name>
    <dbReference type="NCBI Taxonomy" id="336983"/>
    <lineage>
        <taxon>Eukaryota</taxon>
        <taxon>Metazoa</taxon>
        <taxon>Chordata</taxon>
        <taxon>Craniata</taxon>
        <taxon>Vertebrata</taxon>
        <taxon>Euteleostomi</taxon>
        <taxon>Mammalia</taxon>
        <taxon>Eutheria</taxon>
        <taxon>Euarchontoglires</taxon>
        <taxon>Primates</taxon>
        <taxon>Haplorrhini</taxon>
        <taxon>Catarrhini</taxon>
        <taxon>Cercopithecidae</taxon>
        <taxon>Colobinae</taxon>
        <taxon>Colobus</taxon>
    </lineage>
</organism>
<reference evidence="2" key="1">
    <citation type="submission" date="2025-08" db="UniProtKB">
        <authorList>
            <consortium name="Ensembl"/>
        </authorList>
    </citation>
    <scope>IDENTIFICATION</scope>
</reference>
<feature type="compositionally biased region" description="Basic and acidic residues" evidence="1">
    <location>
        <begin position="36"/>
        <end position="48"/>
    </location>
</feature>
<proteinExistence type="predicted"/>
<accession>A0A2K5J7U9</accession>
<sequence>MMPIAITAPTCESPAGSALVHFTQHQAATRTAEGGPPRRTDVRSKPERSLWNVDQMPIVTK</sequence>
<protein>
    <submittedName>
        <fullName evidence="2">Uncharacterized protein</fullName>
    </submittedName>
</protein>
<evidence type="ECO:0000256" key="1">
    <source>
        <dbReference type="SAM" id="MobiDB-lite"/>
    </source>
</evidence>
<name>A0A2K5J7U9_COLAP</name>